<name>A0A6S6QV63_9FIRM</name>
<evidence type="ECO:0000256" key="6">
    <source>
        <dbReference type="ARBA" id="ARBA00022801"/>
    </source>
</evidence>
<feature type="active site" evidence="9">
    <location>
        <position position="113"/>
    </location>
</feature>
<dbReference type="KEGG" id="acel:acsn021_05380"/>
<keyword evidence="6 9" id="KW-0378">Hydrolase</keyword>
<dbReference type="EC" id="3.4.23.36" evidence="9"/>
<keyword evidence="2 9" id="KW-1003">Cell membrane</keyword>
<evidence type="ECO:0000256" key="7">
    <source>
        <dbReference type="ARBA" id="ARBA00022989"/>
    </source>
</evidence>
<evidence type="ECO:0000313" key="12">
    <source>
        <dbReference type="Proteomes" id="UP000515561"/>
    </source>
</evidence>
<accession>A0A6S6QV63</accession>
<keyword evidence="12" id="KW-1185">Reference proteome</keyword>
<evidence type="ECO:0000256" key="3">
    <source>
        <dbReference type="ARBA" id="ARBA00022670"/>
    </source>
</evidence>
<comment type="pathway">
    <text evidence="9">Protein modification; lipoprotein biosynthesis (signal peptide cleavage).</text>
</comment>
<dbReference type="PROSITE" id="PS00855">
    <property type="entry name" value="SPASE_II"/>
    <property type="match status" value="1"/>
</dbReference>
<comment type="function">
    <text evidence="9">This protein specifically catalyzes the removal of signal peptides from prolipoproteins.</text>
</comment>
<dbReference type="PRINTS" id="PR00781">
    <property type="entry name" value="LIPOSIGPTASE"/>
</dbReference>
<evidence type="ECO:0000256" key="9">
    <source>
        <dbReference type="HAMAP-Rule" id="MF_00161"/>
    </source>
</evidence>
<sequence>MVFIIIVMAIFYTDVKIKEYIEDKKEMHKKEEILNGNITIERYHNKGAMLNFMQNDAGFVKCLSAALLGIILLVFTVLLPKKGNNLLKLGLSLVLGGALSNVYDRFKRGYVVDYFSFKFLKKIVFNISDIFIFIGSFLVAVLAIFKKD</sequence>
<comment type="catalytic activity">
    <reaction evidence="9">
        <text>Release of signal peptides from bacterial membrane prolipoproteins. Hydrolyzes -Xaa-Yaa-Zaa-|-(S,diacylglyceryl)Cys-, in which Xaa is hydrophobic (preferably Leu), and Yaa (Ala or Ser) and Zaa (Gly or Ala) have small, neutral side chains.</text>
        <dbReference type="EC" id="3.4.23.36"/>
    </reaction>
</comment>
<evidence type="ECO:0000256" key="1">
    <source>
        <dbReference type="ARBA" id="ARBA00006139"/>
    </source>
</evidence>
<comment type="similarity">
    <text evidence="1 9 10">Belongs to the peptidase A8 family.</text>
</comment>
<feature type="active site" evidence="9">
    <location>
        <position position="129"/>
    </location>
</feature>
<dbReference type="GO" id="GO:0006508">
    <property type="term" value="P:proteolysis"/>
    <property type="evidence" value="ECO:0007669"/>
    <property type="project" value="UniProtKB-KW"/>
</dbReference>
<dbReference type="PANTHER" id="PTHR33695:SF1">
    <property type="entry name" value="LIPOPROTEIN SIGNAL PEPTIDASE"/>
    <property type="match status" value="1"/>
</dbReference>
<reference evidence="11 12" key="1">
    <citation type="journal article" date="2016" name="Int. J. Syst. Evol. Microbiol.">
        <title>Descriptions of Anaerotaenia torta gen. nov., sp. nov. and Anaerocolumna cellulosilytica gen. nov., sp. nov. isolated from a methanogenic reactor of cattle waste.</title>
        <authorList>
            <person name="Uek A."/>
            <person name="Ohtaki Y."/>
            <person name="Kaku N."/>
            <person name="Ueki K."/>
        </authorList>
    </citation>
    <scope>NUCLEOTIDE SEQUENCE [LARGE SCALE GENOMIC DNA]</scope>
    <source>
        <strain evidence="11 12">SN021</strain>
    </source>
</reference>
<evidence type="ECO:0000256" key="2">
    <source>
        <dbReference type="ARBA" id="ARBA00022475"/>
    </source>
</evidence>
<feature type="transmembrane region" description="Helical" evidence="9">
    <location>
        <begin position="86"/>
        <end position="103"/>
    </location>
</feature>
<dbReference type="GO" id="GO:0004190">
    <property type="term" value="F:aspartic-type endopeptidase activity"/>
    <property type="evidence" value="ECO:0007669"/>
    <property type="project" value="UniProtKB-UniRule"/>
</dbReference>
<protein>
    <recommendedName>
        <fullName evidence="9">Lipoprotein signal peptidase</fullName>
        <ecNumber evidence="9">3.4.23.36</ecNumber>
    </recommendedName>
    <alternativeName>
        <fullName evidence="9">Prolipoprotein signal peptidase</fullName>
    </alternativeName>
    <alternativeName>
        <fullName evidence="9">Signal peptidase II</fullName>
        <shortName evidence="9">SPase II</shortName>
    </alternativeName>
</protein>
<dbReference type="GO" id="GO:0005886">
    <property type="term" value="C:plasma membrane"/>
    <property type="evidence" value="ECO:0007669"/>
    <property type="project" value="UniProtKB-SubCell"/>
</dbReference>
<dbReference type="Proteomes" id="UP000515561">
    <property type="component" value="Chromosome"/>
</dbReference>
<keyword evidence="5 9" id="KW-0064">Aspartyl protease</keyword>
<evidence type="ECO:0000256" key="4">
    <source>
        <dbReference type="ARBA" id="ARBA00022692"/>
    </source>
</evidence>
<comment type="caution">
    <text evidence="9">Lacks conserved residue(s) required for the propagation of feature annotation.</text>
</comment>
<organism evidence="11 12">
    <name type="scientific">Anaerocolumna cellulosilytica</name>
    <dbReference type="NCBI Taxonomy" id="433286"/>
    <lineage>
        <taxon>Bacteria</taxon>
        <taxon>Bacillati</taxon>
        <taxon>Bacillota</taxon>
        <taxon>Clostridia</taxon>
        <taxon>Lachnospirales</taxon>
        <taxon>Lachnospiraceae</taxon>
        <taxon>Anaerocolumna</taxon>
    </lineage>
</organism>
<dbReference type="HAMAP" id="MF_00161">
    <property type="entry name" value="LspA"/>
    <property type="match status" value="1"/>
</dbReference>
<dbReference type="EMBL" id="AP023367">
    <property type="protein sequence ID" value="BCJ92969.1"/>
    <property type="molecule type" value="Genomic_DNA"/>
</dbReference>
<dbReference type="UniPathway" id="UPA00665"/>
<evidence type="ECO:0000313" key="11">
    <source>
        <dbReference type="EMBL" id="BCJ92969.1"/>
    </source>
</evidence>
<evidence type="ECO:0000256" key="8">
    <source>
        <dbReference type="ARBA" id="ARBA00023136"/>
    </source>
</evidence>
<evidence type="ECO:0000256" key="10">
    <source>
        <dbReference type="RuleBase" id="RU004181"/>
    </source>
</evidence>
<keyword evidence="4 9" id="KW-0812">Transmembrane</keyword>
<dbReference type="AlphaFoldDB" id="A0A6S6QV63"/>
<keyword evidence="3 9" id="KW-0645">Protease</keyword>
<comment type="subcellular location">
    <subcellularLocation>
        <location evidence="9">Cell membrane</location>
        <topology evidence="9">Multi-pass membrane protein</topology>
    </subcellularLocation>
</comment>
<dbReference type="Pfam" id="PF01252">
    <property type="entry name" value="Peptidase_A8"/>
    <property type="match status" value="1"/>
</dbReference>
<dbReference type="InterPro" id="IPR001872">
    <property type="entry name" value="Peptidase_A8"/>
</dbReference>
<feature type="transmembrane region" description="Helical" evidence="9">
    <location>
        <begin position="123"/>
        <end position="145"/>
    </location>
</feature>
<keyword evidence="8 9" id="KW-0472">Membrane</keyword>
<feature type="transmembrane region" description="Helical" evidence="9">
    <location>
        <begin position="58"/>
        <end position="79"/>
    </location>
</feature>
<dbReference type="PANTHER" id="PTHR33695">
    <property type="entry name" value="LIPOPROTEIN SIGNAL PEPTIDASE"/>
    <property type="match status" value="1"/>
</dbReference>
<keyword evidence="7 9" id="KW-1133">Transmembrane helix</keyword>
<proteinExistence type="inferred from homology"/>
<gene>
    <name evidence="9" type="primary">lspA</name>
    <name evidence="11" type="ORF">acsn021_05380</name>
</gene>
<evidence type="ECO:0000256" key="5">
    <source>
        <dbReference type="ARBA" id="ARBA00022750"/>
    </source>
</evidence>
<dbReference type="RefSeq" id="WP_184092611.1">
    <property type="nucleotide sequence ID" value="NZ_AP023367.1"/>
</dbReference>